<sequence length="55" mass="6733">MKKLLLYKENDEFVLEHINSFGHSFKRYFITKQGLEEELEMYDPAVENYQVIYQL</sequence>
<dbReference type="EMBL" id="JACSPV010000019">
    <property type="protein sequence ID" value="MBD8005807.1"/>
    <property type="molecule type" value="Genomic_DNA"/>
</dbReference>
<name>A0ABR8VM01_9BACI</name>
<evidence type="ECO:0000313" key="1">
    <source>
        <dbReference type="EMBL" id="MBD8005807.1"/>
    </source>
</evidence>
<gene>
    <name evidence="1" type="ORF">H9631_12030</name>
</gene>
<protein>
    <submittedName>
        <fullName evidence="1">Uncharacterized protein</fullName>
    </submittedName>
</protein>
<accession>A0ABR8VM01</accession>
<proteinExistence type="predicted"/>
<reference evidence="1 2" key="1">
    <citation type="submission" date="2020-08" db="EMBL/GenBank/DDBJ databases">
        <title>A Genomic Blueprint of the Chicken Gut Microbiome.</title>
        <authorList>
            <person name="Gilroy R."/>
            <person name="Ravi A."/>
            <person name="Getino M."/>
            <person name="Pursley I."/>
            <person name="Horton D.L."/>
            <person name="Alikhan N.-F."/>
            <person name="Baker D."/>
            <person name="Gharbi K."/>
            <person name="Hall N."/>
            <person name="Watson M."/>
            <person name="Adriaenssens E.M."/>
            <person name="Foster-Nyarko E."/>
            <person name="Jarju S."/>
            <person name="Secka A."/>
            <person name="Antonio M."/>
            <person name="Oren A."/>
            <person name="Chaudhuri R."/>
            <person name="La Ragione R.M."/>
            <person name="Hildebrand F."/>
            <person name="Pallen M.J."/>
        </authorList>
    </citation>
    <scope>NUCLEOTIDE SEQUENCE [LARGE SCALE GENOMIC DNA]</scope>
    <source>
        <strain evidence="1 2">Sa1BUA2</strain>
    </source>
</reference>
<keyword evidence="2" id="KW-1185">Reference proteome</keyword>
<comment type="caution">
    <text evidence="1">The sequence shown here is derived from an EMBL/GenBank/DDBJ whole genome shotgun (WGS) entry which is preliminary data.</text>
</comment>
<evidence type="ECO:0000313" key="2">
    <source>
        <dbReference type="Proteomes" id="UP000648182"/>
    </source>
</evidence>
<organism evidence="1 2">
    <name type="scientific">Bacillus norwichensis</name>
    <dbReference type="NCBI Taxonomy" id="2762217"/>
    <lineage>
        <taxon>Bacteria</taxon>
        <taxon>Bacillati</taxon>
        <taxon>Bacillota</taxon>
        <taxon>Bacilli</taxon>
        <taxon>Bacillales</taxon>
        <taxon>Bacillaceae</taxon>
        <taxon>Bacillus</taxon>
    </lineage>
</organism>
<dbReference type="Proteomes" id="UP000648182">
    <property type="component" value="Unassembled WGS sequence"/>
</dbReference>
<dbReference type="RefSeq" id="WP_191813086.1">
    <property type="nucleotide sequence ID" value="NZ_JACSPV010000019.1"/>
</dbReference>